<protein>
    <submittedName>
        <fullName evidence="2">Uncharacterized protein</fullName>
    </submittedName>
</protein>
<evidence type="ECO:0000313" key="2">
    <source>
        <dbReference type="EMBL" id="KUI73407.1"/>
    </source>
</evidence>
<dbReference type="AlphaFoldDB" id="A0A194WAQ7"/>
<feature type="region of interest" description="Disordered" evidence="1">
    <location>
        <begin position="156"/>
        <end position="190"/>
    </location>
</feature>
<evidence type="ECO:0000313" key="3">
    <source>
        <dbReference type="Proteomes" id="UP000078559"/>
    </source>
</evidence>
<sequence>MSLTPFQRTQSWNVEVVFEQSWRVFGFRQHGNNPLHISQIAHDFDLCFSTNKSGDDAASWQPAFLRTSNTDKILIVLDRQDNRVFPIPDAGSIHCYELVLHYDCARPGDQHSLEDDCIHYEREIMQRRFDPRYYSIGAKSTDYRLISFPTRSSSQTRGLFETRTSSLKRDSTNSSPTKSPSPSRTDATCTDYATAISSPDARRTIAMFADSS</sequence>
<proteinExistence type="predicted"/>
<reference evidence="2" key="1">
    <citation type="submission" date="2014-12" db="EMBL/GenBank/DDBJ databases">
        <title>Genome Sequence of Valsa Canker Pathogens Uncovers a Specific Adaption of Colonization on Woody Bark.</title>
        <authorList>
            <person name="Yin Z."/>
            <person name="Liu H."/>
            <person name="Gao X."/>
            <person name="Li Z."/>
            <person name="Song N."/>
            <person name="Ke X."/>
            <person name="Dai Q."/>
            <person name="Wu Y."/>
            <person name="Sun Y."/>
            <person name="Xu J.-R."/>
            <person name="Kang Z.K."/>
            <person name="Wang L."/>
            <person name="Huang L."/>
        </authorList>
    </citation>
    <scope>NUCLEOTIDE SEQUENCE [LARGE SCALE GENOMIC DNA]</scope>
    <source>
        <strain evidence="2">03-8</strain>
    </source>
</reference>
<feature type="compositionally biased region" description="Polar residues" evidence="1">
    <location>
        <begin position="156"/>
        <end position="165"/>
    </location>
</feature>
<dbReference type="Proteomes" id="UP000078559">
    <property type="component" value="Chromosome 10"/>
</dbReference>
<name>A0A194WAQ7_CYTMA</name>
<keyword evidence="3" id="KW-1185">Reference proteome</keyword>
<accession>A0A194WAQ7</accession>
<evidence type="ECO:0000256" key="1">
    <source>
        <dbReference type="SAM" id="MobiDB-lite"/>
    </source>
</evidence>
<feature type="compositionally biased region" description="Low complexity" evidence="1">
    <location>
        <begin position="172"/>
        <end position="185"/>
    </location>
</feature>
<organism evidence="2 3">
    <name type="scientific">Cytospora mali</name>
    <name type="common">Apple Valsa canker fungus</name>
    <name type="synonym">Valsa mali</name>
    <dbReference type="NCBI Taxonomy" id="578113"/>
    <lineage>
        <taxon>Eukaryota</taxon>
        <taxon>Fungi</taxon>
        <taxon>Dikarya</taxon>
        <taxon>Ascomycota</taxon>
        <taxon>Pezizomycotina</taxon>
        <taxon>Sordariomycetes</taxon>
        <taxon>Sordariomycetidae</taxon>
        <taxon>Diaporthales</taxon>
        <taxon>Cytosporaceae</taxon>
        <taxon>Cytospora</taxon>
    </lineage>
</organism>
<dbReference type="EMBL" id="CM003107">
    <property type="protein sequence ID" value="KUI73407.1"/>
    <property type="molecule type" value="Genomic_DNA"/>
</dbReference>
<gene>
    <name evidence="2" type="ORF">VM1G_08680</name>
</gene>